<accession>A0ABY8MK45</accession>
<evidence type="ECO:0000256" key="1">
    <source>
        <dbReference type="SAM" id="MobiDB-lite"/>
    </source>
</evidence>
<keyword evidence="3" id="KW-1185">Reference proteome</keyword>
<organism evidence="2 3">
    <name type="scientific">Candidatus Haliotispira prima</name>
    <dbReference type="NCBI Taxonomy" id="3034016"/>
    <lineage>
        <taxon>Bacteria</taxon>
        <taxon>Pseudomonadati</taxon>
        <taxon>Spirochaetota</taxon>
        <taxon>Spirochaetia</taxon>
        <taxon>Spirochaetales</taxon>
        <taxon>Spirochaetaceae</taxon>
        <taxon>Candidatus Haliotispira</taxon>
    </lineage>
</organism>
<evidence type="ECO:0000313" key="3">
    <source>
        <dbReference type="Proteomes" id="UP001228690"/>
    </source>
</evidence>
<feature type="compositionally biased region" description="Basic and acidic residues" evidence="1">
    <location>
        <begin position="23"/>
        <end position="35"/>
    </location>
</feature>
<evidence type="ECO:0000313" key="2">
    <source>
        <dbReference type="EMBL" id="WGK70409.1"/>
    </source>
</evidence>
<reference evidence="2 3" key="1">
    <citation type="submission" date="2023-04" db="EMBL/GenBank/DDBJ databases">
        <title>Spirochaete genome identified in red abalone sample constitutes a novel genus.</title>
        <authorList>
            <person name="Sharma S.P."/>
            <person name="Purcell C.M."/>
            <person name="Hyde J.R."/>
            <person name="Severin A.J."/>
        </authorList>
    </citation>
    <scope>NUCLEOTIDE SEQUENCE [LARGE SCALE GENOMIC DNA]</scope>
    <source>
        <strain evidence="2 3">SP-2023</strain>
    </source>
</reference>
<dbReference type="EMBL" id="CP123443">
    <property type="protein sequence ID" value="WGK70409.1"/>
    <property type="molecule type" value="Genomic_DNA"/>
</dbReference>
<sequence>MSLGNPEEGCRGFHRQAAGAARTAEEYREHQKQEDGQQEQQVPSTAQNVF</sequence>
<gene>
    <name evidence="2" type="ORF">P0082_05975</name>
</gene>
<dbReference type="RefSeq" id="WP_326928620.1">
    <property type="nucleotide sequence ID" value="NZ_CP123443.1"/>
</dbReference>
<name>A0ABY8MK45_9SPIO</name>
<dbReference type="Proteomes" id="UP001228690">
    <property type="component" value="Chromosome"/>
</dbReference>
<feature type="region of interest" description="Disordered" evidence="1">
    <location>
        <begin position="1"/>
        <end position="50"/>
    </location>
</feature>
<proteinExistence type="predicted"/>
<protein>
    <submittedName>
        <fullName evidence="2">Uncharacterized protein</fullName>
    </submittedName>
</protein>